<name>A0ABW3HQ97_9BACL</name>
<proteinExistence type="predicted"/>
<protein>
    <submittedName>
        <fullName evidence="1">Uncharacterized protein</fullName>
    </submittedName>
</protein>
<dbReference type="Proteomes" id="UP001596989">
    <property type="component" value="Unassembled WGS sequence"/>
</dbReference>
<organism evidence="1 2">
    <name type="scientific">Paenibacillus chungangensis</name>
    <dbReference type="NCBI Taxonomy" id="696535"/>
    <lineage>
        <taxon>Bacteria</taxon>
        <taxon>Bacillati</taxon>
        <taxon>Bacillota</taxon>
        <taxon>Bacilli</taxon>
        <taxon>Bacillales</taxon>
        <taxon>Paenibacillaceae</taxon>
        <taxon>Paenibacillus</taxon>
    </lineage>
</organism>
<dbReference type="EMBL" id="JBHTJZ010000011">
    <property type="protein sequence ID" value="MFD0959727.1"/>
    <property type="molecule type" value="Genomic_DNA"/>
</dbReference>
<reference evidence="2" key="1">
    <citation type="journal article" date="2019" name="Int. J. Syst. Evol. Microbiol.">
        <title>The Global Catalogue of Microorganisms (GCM) 10K type strain sequencing project: providing services to taxonomists for standard genome sequencing and annotation.</title>
        <authorList>
            <consortium name="The Broad Institute Genomics Platform"/>
            <consortium name="The Broad Institute Genome Sequencing Center for Infectious Disease"/>
            <person name="Wu L."/>
            <person name="Ma J."/>
        </authorList>
    </citation>
    <scope>NUCLEOTIDE SEQUENCE [LARGE SCALE GENOMIC DNA]</scope>
    <source>
        <strain evidence="2">CCUG 59129</strain>
    </source>
</reference>
<comment type="caution">
    <text evidence="1">The sequence shown here is derived from an EMBL/GenBank/DDBJ whole genome shotgun (WGS) entry which is preliminary data.</text>
</comment>
<keyword evidence="2" id="KW-1185">Reference proteome</keyword>
<dbReference type="PROSITE" id="PS51257">
    <property type="entry name" value="PROKAR_LIPOPROTEIN"/>
    <property type="match status" value="1"/>
</dbReference>
<evidence type="ECO:0000313" key="2">
    <source>
        <dbReference type="Proteomes" id="UP001596989"/>
    </source>
</evidence>
<sequence length="217" mass="24271">MFIQNRKELVRIRKNRSLFSVSLLALLVAILIAGCASSNKPSKEQTSTNQLDQVVVNIHSDGNYVFEDQAWMTSKEDVMKAKGFNQADVNGKDRLIAKGEFPLDESFNQLVIYNFEDDQLVSGEYLFSVADKERFTALSKELKILLSSSLEAPISNDLSLLDEAASAAQEGKHVMWEGKDKSNLRLNVLTTTNVGKMEYLLQIQSNSPRPAKKTLHS</sequence>
<dbReference type="RefSeq" id="WP_377563966.1">
    <property type="nucleotide sequence ID" value="NZ_JBHTJZ010000011.1"/>
</dbReference>
<gene>
    <name evidence="1" type="ORF">ACFQ2I_10020</name>
</gene>
<accession>A0ABW3HQ97</accession>
<evidence type="ECO:0000313" key="1">
    <source>
        <dbReference type="EMBL" id="MFD0959727.1"/>
    </source>
</evidence>